<dbReference type="EMBL" id="JAWDJO010000298">
    <property type="protein sequence ID" value="KAL1887751.1"/>
    <property type="molecule type" value="Genomic_DNA"/>
</dbReference>
<gene>
    <name evidence="1" type="ORF">Cpir12675_006427</name>
</gene>
<comment type="caution">
    <text evidence="1">The sequence shown here is derived from an EMBL/GenBank/DDBJ whole genome shotgun (WGS) entry which is preliminary data.</text>
</comment>
<protein>
    <submittedName>
        <fullName evidence="1">Uncharacterized protein</fullName>
    </submittedName>
</protein>
<reference evidence="1 2" key="1">
    <citation type="journal article" date="2024" name="IMA Fungus">
        <title>IMA Genome - F19 : A genome assembly and annotation guide to empower mycologists, including annotated draft genome sequences of Ceratocystis pirilliformis, Diaporthe australafricana, Fusarium ophioides, Paecilomyces lecythidis, and Sporothrix stenoceras.</title>
        <authorList>
            <person name="Aylward J."/>
            <person name="Wilson A.M."/>
            <person name="Visagie C.M."/>
            <person name="Spraker J."/>
            <person name="Barnes I."/>
            <person name="Buitendag C."/>
            <person name="Ceriani C."/>
            <person name="Del Mar Angel L."/>
            <person name="du Plessis D."/>
            <person name="Fuchs T."/>
            <person name="Gasser K."/>
            <person name="Kramer D."/>
            <person name="Li W."/>
            <person name="Munsamy K."/>
            <person name="Piso A."/>
            <person name="Price J.L."/>
            <person name="Sonnekus B."/>
            <person name="Thomas C."/>
            <person name="van der Nest A."/>
            <person name="van Dijk A."/>
            <person name="van Heerden A."/>
            <person name="van Vuuren N."/>
            <person name="Yilmaz N."/>
            <person name="Duong T.A."/>
            <person name="van der Merwe N.A."/>
            <person name="Wingfield M.J."/>
            <person name="Wingfield B.D."/>
        </authorList>
    </citation>
    <scope>NUCLEOTIDE SEQUENCE [LARGE SCALE GENOMIC DNA]</scope>
    <source>
        <strain evidence="1 2">CMW 12675</strain>
    </source>
</reference>
<proteinExistence type="predicted"/>
<organism evidence="1 2">
    <name type="scientific">Ceratocystis pirilliformis</name>
    <dbReference type="NCBI Taxonomy" id="259994"/>
    <lineage>
        <taxon>Eukaryota</taxon>
        <taxon>Fungi</taxon>
        <taxon>Dikarya</taxon>
        <taxon>Ascomycota</taxon>
        <taxon>Pezizomycotina</taxon>
        <taxon>Sordariomycetes</taxon>
        <taxon>Hypocreomycetidae</taxon>
        <taxon>Microascales</taxon>
        <taxon>Ceratocystidaceae</taxon>
        <taxon>Ceratocystis</taxon>
    </lineage>
</organism>
<keyword evidence="2" id="KW-1185">Reference proteome</keyword>
<evidence type="ECO:0000313" key="1">
    <source>
        <dbReference type="EMBL" id="KAL1887751.1"/>
    </source>
</evidence>
<evidence type="ECO:0000313" key="2">
    <source>
        <dbReference type="Proteomes" id="UP001583280"/>
    </source>
</evidence>
<name>A0ABR3YHE2_9PEZI</name>
<sequence length="66" mass="7014">MTPSFARLALTPARSSFAIAGSFPVVVFQLLDPVNIPILILHSVSTAHKSPITHWMEGSPKTQGGS</sequence>
<accession>A0ABR3YHE2</accession>
<dbReference type="Proteomes" id="UP001583280">
    <property type="component" value="Unassembled WGS sequence"/>
</dbReference>